<evidence type="ECO:0000259" key="2">
    <source>
        <dbReference type="PROSITE" id="PS50943"/>
    </source>
</evidence>
<dbReference type="PROSITE" id="PS50943">
    <property type="entry name" value="HTH_CROC1"/>
    <property type="match status" value="1"/>
</dbReference>
<name>A0ABT6AHG5_9BURK</name>
<evidence type="ECO:0000256" key="1">
    <source>
        <dbReference type="ARBA" id="ARBA00023125"/>
    </source>
</evidence>
<dbReference type="Gene3D" id="1.10.260.40">
    <property type="entry name" value="lambda repressor-like DNA-binding domains"/>
    <property type="match status" value="1"/>
</dbReference>
<dbReference type="PANTHER" id="PTHR46797">
    <property type="entry name" value="HTH-TYPE TRANSCRIPTIONAL REGULATOR"/>
    <property type="match status" value="1"/>
</dbReference>
<protein>
    <submittedName>
        <fullName evidence="3">Helix-turn-helix transcriptional regulator</fullName>
    </submittedName>
</protein>
<feature type="domain" description="HTH cro/C1-type" evidence="2">
    <location>
        <begin position="66"/>
        <end position="120"/>
    </location>
</feature>
<accession>A0ABT6AHG5</accession>
<proteinExistence type="predicted"/>
<dbReference type="SMART" id="SM00530">
    <property type="entry name" value="HTH_XRE"/>
    <property type="match status" value="1"/>
</dbReference>
<evidence type="ECO:0000313" key="4">
    <source>
        <dbReference type="Proteomes" id="UP001216674"/>
    </source>
</evidence>
<dbReference type="Pfam" id="PF01381">
    <property type="entry name" value="HTH_3"/>
    <property type="match status" value="1"/>
</dbReference>
<dbReference type="RefSeq" id="WP_017226415.1">
    <property type="nucleotide sequence ID" value="NZ_JARJLM010000061.1"/>
</dbReference>
<organism evidence="3 4">
    <name type="scientific">Cupriavidus basilensis</name>
    <dbReference type="NCBI Taxonomy" id="68895"/>
    <lineage>
        <taxon>Bacteria</taxon>
        <taxon>Pseudomonadati</taxon>
        <taxon>Pseudomonadota</taxon>
        <taxon>Betaproteobacteria</taxon>
        <taxon>Burkholderiales</taxon>
        <taxon>Burkholderiaceae</taxon>
        <taxon>Cupriavidus</taxon>
    </lineage>
</organism>
<dbReference type="CDD" id="cd00093">
    <property type="entry name" value="HTH_XRE"/>
    <property type="match status" value="1"/>
</dbReference>
<gene>
    <name evidence="3" type="ORF">P3W85_03620</name>
</gene>
<evidence type="ECO:0000313" key="3">
    <source>
        <dbReference type="EMBL" id="MDF3832045.1"/>
    </source>
</evidence>
<dbReference type="Proteomes" id="UP001216674">
    <property type="component" value="Unassembled WGS sequence"/>
</dbReference>
<reference evidence="3 4" key="1">
    <citation type="submission" date="2023-03" db="EMBL/GenBank/DDBJ databases">
        <title>Draft assemblies of triclosan tolerant bacteria isolated from returned activated sludge.</title>
        <authorList>
            <person name="Van Hamelsveld S."/>
        </authorList>
    </citation>
    <scope>NUCLEOTIDE SEQUENCE [LARGE SCALE GENOMIC DNA]</scope>
    <source>
        <strain evidence="3 4">GW210010_S58</strain>
    </source>
</reference>
<dbReference type="PANTHER" id="PTHR46797:SF1">
    <property type="entry name" value="METHYLPHOSPHONATE SYNTHASE"/>
    <property type="match status" value="1"/>
</dbReference>
<comment type="caution">
    <text evidence="3">The sequence shown here is derived from an EMBL/GenBank/DDBJ whole genome shotgun (WGS) entry which is preliminary data.</text>
</comment>
<dbReference type="SUPFAM" id="SSF47413">
    <property type="entry name" value="lambda repressor-like DNA-binding domains"/>
    <property type="match status" value="1"/>
</dbReference>
<dbReference type="EMBL" id="JARJLM010000061">
    <property type="protein sequence ID" value="MDF3832045.1"/>
    <property type="molecule type" value="Genomic_DNA"/>
</dbReference>
<keyword evidence="4" id="KW-1185">Reference proteome</keyword>
<dbReference type="InterPro" id="IPR001387">
    <property type="entry name" value="Cro/C1-type_HTH"/>
</dbReference>
<keyword evidence="1" id="KW-0238">DNA-binding</keyword>
<sequence>MINIQFIERDGRPEFAVVPIEVWERIKHRVEDLDEVTLLHRAKARESGFRIPAAILDAELAGDNPVKAWREYRRMTQDALAMAAGLSKPYLSQIENRKRDGSLEVFQSLATALQVPIDVLVGKPEKQADTQPGGQ</sequence>
<dbReference type="InterPro" id="IPR010982">
    <property type="entry name" value="Lambda_DNA-bd_dom_sf"/>
</dbReference>
<dbReference type="InterPro" id="IPR050807">
    <property type="entry name" value="TransReg_Diox_bact_type"/>
</dbReference>